<comment type="caution">
    <text evidence="2">The sequence shown here is derived from an EMBL/GenBank/DDBJ whole genome shotgun (WGS) entry which is preliminary data.</text>
</comment>
<dbReference type="Proteomes" id="UP000299102">
    <property type="component" value="Unassembled WGS sequence"/>
</dbReference>
<feature type="region of interest" description="Disordered" evidence="1">
    <location>
        <begin position="156"/>
        <end position="190"/>
    </location>
</feature>
<sequence length="190" mass="20703">MSYLTPPYAHLLNGRGGADRLMPAEPERTVAGVHSTPIHRIANRFGFAHAIQRMCVLCRHVLSSSVAKVRTMPFKFYVLAFALGFVQIGTVADSQIGVESRTESRIERETGMGIKIETRIETDVNRCKEKKNHCISMPSAAGRDFAGKALTRRSGTTGPACYVGPKPEARCGSGPAQEGPAGKRHLDYMT</sequence>
<dbReference type="EMBL" id="BGZK01002810">
    <property type="protein sequence ID" value="GBP96610.1"/>
    <property type="molecule type" value="Genomic_DNA"/>
</dbReference>
<evidence type="ECO:0000256" key="1">
    <source>
        <dbReference type="SAM" id="MobiDB-lite"/>
    </source>
</evidence>
<dbReference type="AlphaFoldDB" id="A0A4C2A920"/>
<accession>A0A4C2A920</accession>
<proteinExistence type="predicted"/>
<evidence type="ECO:0000313" key="2">
    <source>
        <dbReference type="EMBL" id="GBP96610.1"/>
    </source>
</evidence>
<keyword evidence="3" id="KW-1185">Reference proteome</keyword>
<protein>
    <submittedName>
        <fullName evidence="2">Uncharacterized protein</fullName>
    </submittedName>
</protein>
<gene>
    <name evidence="2" type="ORF">EVAR_89210_1</name>
</gene>
<reference evidence="2 3" key="1">
    <citation type="journal article" date="2019" name="Commun. Biol.">
        <title>The bagworm genome reveals a unique fibroin gene that provides high tensile strength.</title>
        <authorList>
            <person name="Kono N."/>
            <person name="Nakamura H."/>
            <person name="Ohtoshi R."/>
            <person name="Tomita M."/>
            <person name="Numata K."/>
            <person name="Arakawa K."/>
        </authorList>
    </citation>
    <scope>NUCLEOTIDE SEQUENCE [LARGE SCALE GENOMIC DNA]</scope>
</reference>
<organism evidence="2 3">
    <name type="scientific">Eumeta variegata</name>
    <name type="common">Bagworm moth</name>
    <name type="synonym">Eumeta japonica</name>
    <dbReference type="NCBI Taxonomy" id="151549"/>
    <lineage>
        <taxon>Eukaryota</taxon>
        <taxon>Metazoa</taxon>
        <taxon>Ecdysozoa</taxon>
        <taxon>Arthropoda</taxon>
        <taxon>Hexapoda</taxon>
        <taxon>Insecta</taxon>
        <taxon>Pterygota</taxon>
        <taxon>Neoptera</taxon>
        <taxon>Endopterygota</taxon>
        <taxon>Lepidoptera</taxon>
        <taxon>Glossata</taxon>
        <taxon>Ditrysia</taxon>
        <taxon>Tineoidea</taxon>
        <taxon>Psychidae</taxon>
        <taxon>Oiketicinae</taxon>
        <taxon>Eumeta</taxon>
    </lineage>
</organism>
<name>A0A4C2A920_EUMVA</name>
<evidence type="ECO:0000313" key="3">
    <source>
        <dbReference type="Proteomes" id="UP000299102"/>
    </source>
</evidence>